<keyword evidence="5" id="KW-0969">Cilium</keyword>
<dbReference type="Proteomes" id="UP000477911">
    <property type="component" value="Unassembled WGS sequence"/>
</dbReference>
<proteinExistence type="inferred from homology"/>
<dbReference type="InterPro" id="IPR007809">
    <property type="entry name" value="FlgN-like"/>
</dbReference>
<dbReference type="EMBL" id="WUMU01000023">
    <property type="protein sequence ID" value="MXN20078.1"/>
    <property type="molecule type" value="Genomic_DNA"/>
</dbReference>
<protein>
    <submittedName>
        <fullName evidence="5">Flagellar protein FlgN</fullName>
    </submittedName>
</protein>
<evidence type="ECO:0000256" key="3">
    <source>
        <dbReference type="ARBA" id="ARBA00022795"/>
    </source>
</evidence>
<feature type="region of interest" description="Disordered" evidence="4">
    <location>
        <begin position="100"/>
        <end position="119"/>
    </location>
</feature>
<keyword evidence="6" id="KW-1185">Reference proteome</keyword>
<dbReference type="InterPro" id="IPR036679">
    <property type="entry name" value="FlgN-like_sf"/>
</dbReference>
<reference evidence="5 6" key="1">
    <citation type="submission" date="2019-12" db="EMBL/GenBank/DDBJ databases">
        <authorList>
            <person name="Li M."/>
        </authorList>
    </citation>
    <scope>NUCLEOTIDE SEQUENCE [LARGE SCALE GENOMIC DNA]</scope>
    <source>
        <strain evidence="5 6">GBMRC 2024</strain>
    </source>
</reference>
<comment type="similarity">
    <text evidence="2">Belongs to the FlgN family.</text>
</comment>
<dbReference type="Pfam" id="PF05130">
    <property type="entry name" value="FlgN"/>
    <property type="match status" value="1"/>
</dbReference>
<dbReference type="Gene3D" id="1.20.58.300">
    <property type="entry name" value="FlgN-like"/>
    <property type="match status" value="1"/>
</dbReference>
<evidence type="ECO:0000313" key="5">
    <source>
        <dbReference type="EMBL" id="MXN20078.1"/>
    </source>
</evidence>
<evidence type="ECO:0000256" key="4">
    <source>
        <dbReference type="SAM" id="MobiDB-lite"/>
    </source>
</evidence>
<evidence type="ECO:0000313" key="6">
    <source>
        <dbReference type="Proteomes" id="UP000477911"/>
    </source>
</evidence>
<comment type="caution">
    <text evidence="5">The sequence shown here is derived from an EMBL/GenBank/DDBJ whole genome shotgun (WGS) entry which is preliminary data.</text>
</comment>
<keyword evidence="5" id="KW-0282">Flagellum</keyword>
<keyword evidence="3" id="KW-1005">Bacterial flagellum biogenesis</keyword>
<gene>
    <name evidence="5" type="ORF">GR170_19765</name>
</gene>
<dbReference type="GO" id="GO:0044780">
    <property type="term" value="P:bacterial-type flagellum assembly"/>
    <property type="evidence" value="ECO:0007669"/>
    <property type="project" value="InterPro"/>
</dbReference>
<accession>A0A6L7G969</accession>
<name>A0A6L7G969_9RHOB</name>
<evidence type="ECO:0000256" key="1">
    <source>
        <dbReference type="ARBA" id="ARBA00002397"/>
    </source>
</evidence>
<comment type="function">
    <text evidence="1">Required for the efficient initiation of filament assembly.</text>
</comment>
<keyword evidence="5" id="KW-0966">Cell projection</keyword>
<dbReference type="AlphaFoldDB" id="A0A6L7G969"/>
<dbReference type="SUPFAM" id="SSF140566">
    <property type="entry name" value="FlgN-like"/>
    <property type="match status" value="1"/>
</dbReference>
<sequence length="119" mass="13498">MTIDPQHALIEALDSLLEQEREALVDGRLSALPEILERKEQLIDSLNEMTGLASVDLQPLRGKVMRNQALLDGALKGIRSVANRFSTLRRMRRTLETYDDQGRKSSLVRARDNTLEKRA</sequence>
<dbReference type="RefSeq" id="WP_160896201.1">
    <property type="nucleotide sequence ID" value="NZ_WUMU01000023.1"/>
</dbReference>
<evidence type="ECO:0000256" key="2">
    <source>
        <dbReference type="ARBA" id="ARBA00007703"/>
    </source>
</evidence>
<organism evidence="5 6">
    <name type="scientific">Pseudooceanicola albus</name>
    <dbReference type="NCBI Taxonomy" id="2692189"/>
    <lineage>
        <taxon>Bacteria</taxon>
        <taxon>Pseudomonadati</taxon>
        <taxon>Pseudomonadota</taxon>
        <taxon>Alphaproteobacteria</taxon>
        <taxon>Rhodobacterales</taxon>
        <taxon>Paracoccaceae</taxon>
        <taxon>Pseudooceanicola</taxon>
    </lineage>
</organism>